<dbReference type="AlphaFoldDB" id="A0A0F9CVX2"/>
<dbReference type="EMBL" id="LAZR01042333">
    <property type="protein sequence ID" value="KKL09771.1"/>
    <property type="molecule type" value="Genomic_DNA"/>
</dbReference>
<keyword evidence="1" id="KW-0472">Membrane</keyword>
<proteinExistence type="predicted"/>
<organism evidence="2">
    <name type="scientific">marine sediment metagenome</name>
    <dbReference type="NCBI Taxonomy" id="412755"/>
    <lineage>
        <taxon>unclassified sequences</taxon>
        <taxon>metagenomes</taxon>
        <taxon>ecological metagenomes</taxon>
    </lineage>
</organism>
<sequence length="104" mass="11119">MDLTTILELFASPIGLSGLTIVISEFVDKYWDLDGAAAFLRAAVVAAILCLIGMVANLGYMADVVGFGIVKNIVEVILLSAGAFNIPFLKELLEKVKLRTDSNS</sequence>
<keyword evidence="1" id="KW-1133">Transmembrane helix</keyword>
<feature type="transmembrane region" description="Helical" evidence="1">
    <location>
        <begin position="68"/>
        <end position="89"/>
    </location>
</feature>
<accession>A0A0F9CVX2</accession>
<keyword evidence="1" id="KW-0812">Transmembrane</keyword>
<comment type="caution">
    <text evidence="2">The sequence shown here is derived from an EMBL/GenBank/DDBJ whole genome shotgun (WGS) entry which is preliminary data.</text>
</comment>
<gene>
    <name evidence="2" type="ORF">LCGC14_2562540</name>
</gene>
<name>A0A0F9CVX2_9ZZZZ</name>
<feature type="transmembrane region" description="Helical" evidence="1">
    <location>
        <begin position="39"/>
        <end position="62"/>
    </location>
</feature>
<evidence type="ECO:0000256" key="1">
    <source>
        <dbReference type="SAM" id="Phobius"/>
    </source>
</evidence>
<evidence type="ECO:0000313" key="2">
    <source>
        <dbReference type="EMBL" id="KKL09771.1"/>
    </source>
</evidence>
<protein>
    <submittedName>
        <fullName evidence="2">Uncharacterized protein</fullName>
    </submittedName>
</protein>
<feature type="transmembrane region" description="Helical" evidence="1">
    <location>
        <begin position="6"/>
        <end position="27"/>
    </location>
</feature>
<reference evidence="2" key="1">
    <citation type="journal article" date="2015" name="Nature">
        <title>Complex archaea that bridge the gap between prokaryotes and eukaryotes.</title>
        <authorList>
            <person name="Spang A."/>
            <person name="Saw J.H."/>
            <person name="Jorgensen S.L."/>
            <person name="Zaremba-Niedzwiedzka K."/>
            <person name="Martijn J."/>
            <person name="Lind A.E."/>
            <person name="van Eijk R."/>
            <person name="Schleper C."/>
            <person name="Guy L."/>
            <person name="Ettema T.J."/>
        </authorList>
    </citation>
    <scope>NUCLEOTIDE SEQUENCE</scope>
</reference>